<dbReference type="Proteomes" id="UP000092578">
    <property type="component" value="Unassembled WGS sequence"/>
</dbReference>
<keyword evidence="9" id="KW-1185">Reference proteome</keyword>
<sequence>MSAVKACFDVTDKLFQLLHRQSADRDQTITAIEALLEQRETLLANMKAPFTEEEQQLGREIIKRNAVIDMELKKLKATIQKDMQSLTKKKDSVDKYVNPYASIQMDGVFYDRKN</sequence>
<comment type="similarity">
    <text evidence="6">Belongs to the bacillales FliT family.</text>
</comment>
<comment type="caution">
    <text evidence="8">The sequence shown here is derived from an EMBL/GenBank/DDBJ whole genome shotgun (WGS) entry which is preliminary data.</text>
</comment>
<dbReference type="RefSeq" id="WP_065410375.1">
    <property type="nucleotide sequence ID" value="NZ_MAYT01000012.1"/>
</dbReference>
<evidence type="ECO:0000256" key="4">
    <source>
        <dbReference type="ARBA" id="ARBA00023186"/>
    </source>
</evidence>
<keyword evidence="4" id="KW-0143">Chaperone</keyword>
<name>A0A1B9AYW0_9BACI</name>
<evidence type="ECO:0000256" key="2">
    <source>
        <dbReference type="ARBA" id="ARBA00022490"/>
    </source>
</evidence>
<protein>
    <recommendedName>
        <fullName evidence="7">Flagellar protein FliT</fullName>
    </recommendedName>
</protein>
<dbReference type="EMBL" id="MAYT01000012">
    <property type="protein sequence ID" value="OCA89062.1"/>
    <property type="molecule type" value="Genomic_DNA"/>
</dbReference>
<accession>A0A1B9AYW0</accession>
<dbReference type="AlphaFoldDB" id="A0A1B9AYW0"/>
<reference evidence="9" key="1">
    <citation type="submission" date="2016-05" db="EMBL/GenBank/DDBJ databases">
        <authorList>
            <person name="Liu B."/>
            <person name="Wang J."/>
            <person name="Zhu Y."/>
            <person name="Liu G."/>
            <person name="Chen Q."/>
            <person name="Chen Z."/>
            <person name="Lan J."/>
            <person name="Che J."/>
            <person name="Ge C."/>
            <person name="Shi H."/>
            <person name="Pan Z."/>
            <person name="Liu X."/>
        </authorList>
    </citation>
    <scope>NUCLEOTIDE SEQUENCE [LARGE SCALE GENOMIC DNA]</scope>
    <source>
        <strain evidence="9">FJAT-27215</strain>
    </source>
</reference>
<keyword evidence="2" id="KW-0963">Cytoplasm</keyword>
<organism evidence="8 9">
    <name type="scientific">Pseudobacillus wudalianchiensis</name>
    <dbReference type="NCBI Taxonomy" id="1743143"/>
    <lineage>
        <taxon>Bacteria</taxon>
        <taxon>Bacillati</taxon>
        <taxon>Bacillota</taxon>
        <taxon>Bacilli</taxon>
        <taxon>Bacillales</taxon>
        <taxon>Bacillaceae</taxon>
        <taxon>Pseudobacillus</taxon>
    </lineage>
</organism>
<proteinExistence type="inferred from homology"/>
<evidence type="ECO:0000256" key="1">
    <source>
        <dbReference type="ARBA" id="ARBA00004514"/>
    </source>
</evidence>
<evidence type="ECO:0000256" key="3">
    <source>
        <dbReference type="ARBA" id="ARBA00022795"/>
    </source>
</evidence>
<comment type="subcellular location">
    <subcellularLocation>
        <location evidence="1">Cytoplasm</location>
        <location evidence="1">Cytosol</location>
    </subcellularLocation>
</comment>
<evidence type="ECO:0000313" key="9">
    <source>
        <dbReference type="Proteomes" id="UP000092578"/>
    </source>
</evidence>
<comment type="function">
    <text evidence="5">May act as an export chaperone for the filament capping protein FliD.</text>
</comment>
<evidence type="ECO:0000313" key="8">
    <source>
        <dbReference type="EMBL" id="OCA89062.1"/>
    </source>
</evidence>
<gene>
    <name evidence="8" type="ORF">A8F95_06540</name>
</gene>
<dbReference type="Pfam" id="PF05400">
    <property type="entry name" value="FliT"/>
    <property type="match status" value="1"/>
</dbReference>
<evidence type="ECO:0000256" key="7">
    <source>
        <dbReference type="ARBA" id="ARBA00093797"/>
    </source>
</evidence>
<dbReference type="InterPro" id="IPR008622">
    <property type="entry name" value="FliT"/>
</dbReference>
<evidence type="ECO:0000256" key="6">
    <source>
        <dbReference type="ARBA" id="ARBA00093785"/>
    </source>
</evidence>
<keyword evidence="3" id="KW-1005">Bacterial flagellum biogenesis</keyword>
<evidence type="ECO:0000256" key="5">
    <source>
        <dbReference type="ARBA" id="ARBA00093765"/>
    </source>
</evidence>